<protein>
    <recommendedName>
        <fullName evidence="5">Phosphoinositide phospholipase C</fullName>
        <ecNumber evidence="5">3.1.4.11</ecNumber>
    </recommendedName>
</protein>
<dbReference type="InterPro" id="IPR057667">
    <property type="entry name" value="HTH_SB"/>
</dbReference>
<dbReference type="Pfam" id="PF13358">
    <property type="entry name" value="DDE_3"/>
    <property type="match status" value="2"/>
</dbReference>
<dbReference type="EMBL" id="JAGTTL010000002">
    <property type="protein sequence ID" value="KAK6326244.1"/>
    <property type="molecule type" value="Genomic_DNA"/>
</dbReference>
<gene>
    <name evidence="10" type="ORF">J4Q44_G00018890</name>
</gene>
<feature type="domain" description="PI-PLC Y-box" evidence="9">
    <location>
        <begin position="905"/>
        <end position="1021"/>
    </location>
</feature>
<dbReference type="InterPro" id="IPR035892">
    <property type="entry name" value="C2_domain_sf"/>
</dbReference>
<dbReference type="FunFam" id="1.10.238.10:FF:000005">
    <property type="entry name" value="Phosphoinositide phospholipase C"/>
    <property type="match status" value="1"/>
</dbReference>
<dbReference type="GO" id="GO:0048015">
    <property type="term" value="P:phosphatidylinositol-mediated signaling"/>
    <property type="evidence" value="ECO:0007669"/>
    <property type="project" value="TreeGrafter"/>
</dbReference>
<evidence type="ECO:0000313" key="11">
    <source>
        <dbReference type="Proteomes" id="UP001356427"/>
    </source>
</evidence>
<keyword evidence="2" id="KW-0963">Cytoplasm</keyword>
<dbReference type="InterPro" id="IPR015359">
    <property type="entry name" value="PLC_EF-hand-like"/>
</dbReference>
<evidence type="ECO:0000259" key="8">
    <source>
        <dbReference type="PROSITE" id="PS50004"/>
    </source>
</evidence>
<dbReference type="PANTHER" id="PTHR10336:SF84">
    <property type="entry name" value="INACTIVE PHOSPHOLIPASE C-LIKE PROTEIN 2"/>
    <property type="match status" value="1"/>
</dbReference>
<comment type="subcellular location">
    <subcellularLocation>
        <location evidence="1">Cytoplasm</location>
    </subcellularLocation>
</comment>
<dbReference type="GO" id="GO:0046488">
    <property type="term" value="P:phosphatidylinositol metabolic process"/>
    <property type="evidence" value="ECO:0007669"/>
    <property type="project" value="TreeGrafter"/>
</dbReference>
<dbReference type="GO" id="GO:0032228">
    <property type="term" value="P:regulation of synaptic transmission, GABAergic"/>
    <property type="evidence" value="ECO:0007669"/>
    <property type="project" value="TreeGrafter"/>
</dbReference>
<evidence type="ECO:0000259" key="7">
    <source>
        <dbReference type="PROSITE" id="PS50003"/>
    </source>
</evidence>
<dbReference type="PROSITE" id="PS50007">
    <property type="entry name" value="PIPLC_X_DOMAIN"/>
    <property type="match status" value="1"/>
</dbReference>
<evidence type="ECO:0000313" key="10">
    <source>
        <dbReference type="EMBL" id="KAK6326244.1"/>
    </source>
</evidence>
<dbReference type="CDD" id="cd00275">
    <property type="entry name" value="C2_PLC_like"/>
    <property type="match status" value="1"/>
</dbReference>
<dbReference type="PRINTS" id="PR00390">
    <property type="entry name" value="PHPHLIPASEC"/>
</dbReference>
<evidence type="ECO:0000256" key="2">
    <source>
        <dbReference type="ARBA" id="ARBA00022490"/>
    </source>
</evidence>
<dbReference type="Pfam" id="PF00388">
    <property type="entry name" value="PI-PLC-X"/>
    <property type="match status" value="1"/>
</dbReference>
<organism evidence="10 11">
    <name type="scientific">Coregonus suidteri</name>
    <dbReference type="NCBI Taxonomy" id="861788"/>
    <lineage>
        <taxon>Eukaryota</taxon>
        <taxon>Metazoa</taxon>
        <taxon>Chordata</taxon>
        <taxon>Craniata</taxon>
        <taxon>Vertebrata</taxon>
        <taxon>Euteleostomi</taxon>
        <taxon>Actinopterygii</taxon>
        <taxon>Neopterygii</taxon>
        <taxon>Teleostei</taxon>
        <taxon>Protacanthopterygii</taxon>
        <taxon>Salmoniformes</taxon>
        <taxon>Salmonidae</taxon>
        <taxon>Coregoninae</taxon>
        <taxon>Coregonus</taxon>
    </lineage>
</organism>
<dbReference type="InterPro" id="IPR017946">
    <property type="entry name" value="PLC-like_Pdiesterase_TIM-brl"/>
</dbReference>
<dbReference type="EC" id="3.1.4.11" evidence="5"/>
<reference evidence="10 11" key="1">
    <citation type="submission" date="2021-04" db="EMBL/GenBank/DDBJ databases">
        <authorList>
            <person name="De Guttry C."/>
            <person name="Zahm M."/>
            <person name="Klopp C."/>
            <person name="Cabau C."/>
            <person name="Louis A."/>
            <person name="Berthelot C."/>
            <person name="Parey E."/>
            <person name="Roest Crollius H."/>
            <person name="Montfort J."/>
            <person name="Robinson-Rechavi M."/>
            <person name="Bucao C."/>
            <person name="Bouchez O."/>
            <person name="Gislard M."/>
            <person name="Lluch J."/>
            <person name="Milhes M."/>
            <person name="Lampietro C."/>
            <person name="Lopez Roques C."/>
            <person name="Donnadieu C."/>
            <person name="Braasch I."/>
            <person name="Desvignes T."/>
            <person name="Postlethwait J."/>
            <person name="Bobe J."/>
            <person name="Wedekind C."/>
            <person name="Guiguen Y."/>
        </authorList>
    </citation>
    <scope>NUCLEOTIDE SEQUENCE [LARGE SCALE GENOMIC DNA]</scope>
    <source>
        <strain evidence="10">Cs_M1</strain>
        <tissue evidence="10">Blood</tissue>
    </source>
</reference>
<accession>A0AAN8MAZ5</accession>
<evidence type="ECO:0000256" key="4">
    <source>
        <dbReference type="ARBA" id="ARBA00023224"/>
    </source>
</evidence>
<dbReference type="Pfam" id="PF25787">
    <property type="entry name" value="HTH_SB"/>
    <property type="match status" value="1"/>
</dbReference>
<dbReference type="Pfam" id="PF00168">
    <property type="entry name" value="C2"/>
    <property type="match status" value="1"/>
</dbReference>
<dbReference type="GO" id="GO:0005737">
    <property type="term" value="C:cytoplasm"/>
    <property type="evidence" value="ECO:0007669"/>
    <property type="project" value="UniProtKB-SubCell"/>
</dbReference>
<dbReference type="SMART" id="SM00149">
    <property type="entry name" value="PLCYc"/>
    <property type="match status" value="1"/>
</dbReference>
<dbReference type="Gene3D" id="2.60.40.150">
    <property type="entry name" value="C2 domain"/>
    <property type="match status" value="1"/>
</dbReference>
<dbReference type="InterPro" id="IPR036397">
    <property type="entry name" value="RNaseH_sf"/>
</dbReference>
<dbReference type="SUPFAM" id="SSF50729">
    <property type="entry name" value="PH domain-like"/>
    <property type="match status" value="1"/>
</dbReference>
<keyword evidence="4" id="KW-0807">Transducer</keyword>
<dbReference type="CDD" id="cd13364">
    <property type="entry name" value="PH_PLC_eta"/>
    <property type="match status" value="1"/>
</dbReference>
<dbReference type="FunFam" id="2.60.40.150:FF:000017">
    <property type="entry name" value="Phosphoinositide phospholipase C"/>
    <property type="match status" value="1"/>
</dbReference>
<dbReference type="PROSITE" id="PS50003">
    <property type="entry name" value="PH_DOMAIN"/>
    <property type="match status" value="1"/>
</dbReference>
<comment type="catalytic activity">
    <reaction evidence="5">
        <text>a 1,2-diacyl-sn-glycero-3-phospho-(1D-myo-inositol-4,5-bisphosphate) + H2O = 1D-myo-inositol 1,4,5-trisphosphate + a 1,2-diacyl-sn-glycerol + H(+)</text>
        <dbReference type="Rhea" id="RHEA:33179"/>
        <dbReference type="ChEBI" id="CHEBI:15377"/>
        <dbReference type="ChEBI" id="CHEBI:15378"/>
        <dbReference type="ChEBI" id="CHEBI:17815"/>
        <dbReference type="ChEBI" id="CHEBI:58456"/>
        <dbReference type="ChEBI" id="CHEBI:203600"/>
        <dbReference type="EC" id="3.1.4.11"/>
    </reaction>
</comment>
<dbReference type="Proteomes" id="UP001356427">
    <property type="component" value="Unassembled WGS sequence"/>
</dbReference>
<dbReference type="SUPFAM" id="SSF47473">
    <property type="entry name" value="EF-hand"/>
    <property type="match status" value="1"/>
</dbReference>
<feature type="domain" description="C2" evidence="8">
    <location>
        <begin position="1021"/>
        <end position="1150"/>
    </location>
</feature>
<keyword evidence="11" id="KW-1185">Reference proteome</keyword>
<dbReference type="FunFam" id="2.30.29.30:FF:000025">
    <property type="entry name" value="Phosphoinositide phospholipase C"/>
    <property type="match status" value="1"/>
</dbReference>
<dbReference type="SUPFAM" id="SSF51695">
    <property type="entry name" value="PLC-like phosphodiesterases"/>
    <property type="match status" value="1"/>
</dbReference>
<dbReference type="Pfam" id="PF16457">
    <property type="entry name" value="PH_12"/>
    <property type="match status" value="1"/>
</dbReference>
<comment type="caution">
    <text evidence="10">The sequence shown here is derived from an EMBL/GenBank/DDBJ whole genome shotgun (WGS) entry which is preliminary data.</text>
</comment>
<dbReference type="PROSITE" id="PS50008">
    <property type="entry name" value="PIPLC_Y_DOMAIN"/>
    <property type="match status" value="1"/>
</dbReference>
<dbReference type="GO" id="GO:0004435">
    <property type="term" value="F:phosphatidylinositol-4,5-bisphosphate phospholipase C activity"/>
    <property type="evidence" value="ECO:0007669"/>
    <property type="project" value="UniProtKB-EC"/>
</dbReference>
<dbReference type="InterPro" id="IPR036388">
    <property type="entry name" value="WH-like_DNA-bd_sf"/>
</dbReference>
<feature type="domain" description="PH" evidence="7">
    <location>
        <begin position="429"/>
        <end position="539"/>
    </location>
</feature>
<sequence>MGHSVYNVDISKLLAHTTPYTLSAICPFHQLSLWLVSETIPQVKKLDVEVLGWRGLWLHLSTEAINQSDSKLSTMAKTKELSKDVRDKIVDLHKAGMGYKTIAKQLGEKVPLLKKAHIHARLKFANEHLNDSEENWVKVLWSDETKIELFGINSTRRVWRRRNAAYDPKNTIPTHDNDPKHTAKATKEWLKKKHIKVLEWPSQSPDLNPIENLWRELKVRVAKRQPRNLNDLEKICKEKWDKVPPEMCANLVANYKKHLTFVIANKGFATKPGLKHRQLLDSLWCNVALVDGARHDVPDVLNWIQVWGMGGPVHSINAFLLQELLTLQSHECEPAFICEEHRAPAEVAVLLLGCCPPTASSTSPDVLAYLLQVIKVSSLTFGNSNLQLPPQIFYGIKDGSRQRKERKKTVSFSSMPTEKKISSASDCINAMVDGSELKKVRSNSRVYHRYFLLDADMQSLRWEPSKKESEKAKIDVKAIKDVRTGKNTETFRTNGIYDQISEDCAFSIIYRENYESLDLVANSADVANIWVTGLRYLISYGKHTLNMIESNQNNMRSSWLGDLFEQADANNSKHISLCAAVQLIKNLNPGLKNVKIELKFKEFHKSKDKVGCDVTKEEFIEVFHDLCTRPEIYFLLVQFSSNKEFLDTKDLTMFLEAEQGMAQVSEDTSLEVIQSYEPSKEGQLKGWLSLDGFTNYLMSPECHIFDPEQKTVCQDMNQPLSHYYINASHNTYLIEDQFRGPSDITGYIRALKMGCRSVELDVWDGPDNEPVIYTGHTMTSQIVFRSVCDVINKYAFVASDFPLILCLENHCSLKQQRVMFQHLKKIIGDKIHIDPPSAEDSYLPSPFDLKCKILLKGKKLGTTCTSSEGEVTDEDEGAEMSQRMNIEADEQQSIPRKRFQLSKDLSDLVTLCKSIEFKDFPTAFQSQRHWELCSFNEVFASRCASDFPGDFVNYNKKLLARVYPSPMRIDSSNMNPQDFWKCGCQIVAMNYQTPGLMMDLNIGWFRQNGNCGYVLRPAIMREQVSYFSANTKDSVPGVSPQLLHIKIISGQNFPKPKGSGSKGDVVDPYVYVEIHGIPADCAEQRTKTVNQNGENPLFDESFEFQINLPELAMVRFVVLDDDYIGDEFIGQYTIPFECLQPGFRHIPLQSLTGEVLPHAWLFVHVAITNRRGGGKPHKRGLSVRKGKRSREYATMRVLVIKAVDDIFKTAILPLREATDLRENMQNAIVPFKELCGLSAVANLKQCILALSSRLTGADNNPLLVFNLKDQYPTMEPQSLLPEVLKKVVTTYDMMIQTSKTLLENFEGVYDRILLTQKAAMEFHENLHDMAVKEGLKGRKLTKAVESFTWNITILKGQADLLKHAKSEVQENLKQIHYAALTCNLSKDGPSGSTAGSEKLKMKRKRKFTFQHDNDPKHTSKSTKAWLHQKKIKVLEWPSQNPDLNPIEHLWGDLKRAVHRRYVSGHFSLVQGSPVTFNQICAPSQPPLTPPKPPGGIKDFREFGSTSYTPAQDLHIWLLHLRDGLRRATRTADETADGRRVGERFADVNVVNRVSHGGSGVMYKRHLSTTSNSHTPNSTMAKTKELSKDTRNKIVDLHQAGKTESAIDLTPWGQNDHKNGQGLMADLGGAISTWIGDGAQGELAQVMGERRRTHNTLTTPVTPAPNEKHN</sequence>
<dbReference type="SMART" id="SM00239">
    <property type="entry name" value="C2"/>
    <property type="match status" value="1"/>
</dbReference>
<dbReference type="InterPro" id="IPR000008">
    <property type="entry name" value="C2_dom"/>
</dbReference>
<keyword evidence="5" id="KW-0442">Lipid degradation</keyword>
<dbReference type="InterPro" id="IPR011993">
    <property type="entry name" value="PH-like_dom_sf"/>
</dbReference>
<evidence type="ECO:0000256" key="6">
    <source>
        <dbReference type="SAM" id="MobiDB-lite"/>
    </source>
</evidence>
<dbReference type="InterPro" id="IPR001711">
    <property type="entry name" value="PLipase_C_Pinositol-sp_Y"/>
</dbReference>
<feature type="region of interest" description="Disordered" evidence="6">
    <location>
        <begin position="1650"/>
        <end position="1669"/>
    </location>
</feature>
<dbReference type="InterPro" id="IPR001192">
    <property type="entry name" value="PI-PLC_fam"/>
</dbReference>
<proteinExistence type="predicted"/>
<dbReference type="GO" id="GO:0007214">
    <property type="term" value="P:gamma-aminobutyric acid signaling pathway"/>
    <property type="evidence" value="ECO:0007669"/>
    <property type="project" value="TreeGrafter"/>
</dbReference>
<dbReference type="Gene3D" id="1.10.238.10">
    <property type="entry name" value="EF-hand"/>
    <property type="match status" value="1"/>
</dbReference>
<evidence type="ECO:0000259" key="9">
    <source>
        <dbReference type="PROSITE" id="PS50008"/>
    </source>
</evidence>
<dbReference type="GO" id="GO:0003676">
    <property type="term" value="F:nucleic acid binding"/>
    <property type="evidence" value="ECO:0007669"/>
    <property type="project" value="InterPro"/>
</dbReference>
<dbReference type="PANTHER" id="PTHR10336">
    <property type="entry name" value="PHOSPHOINOSITIDE-SPECIFIC PHOSPHOLIPASE C FAMILY PROTEIN"/>
    <property type="match status" value="1"/>
</dbReference>
<dbReference type="Pfam" id="PF09279">
    <property type="entry name" value="EF-hand_like"/>
    <property type="match status" value="1"/>
</dbReference>
<dbReference type="Gene3D" id="3.30.420.10">
    <property type="entry name" value="Ribonuclease H-like superfamily/Ribonuclease H"/>
    <property type="match status" value="3"/>
</dbReference>
<evidence type="ECO:0000256" key="1">
    <source>
        <dbReference type="ARBA" id="ARBA00004496"/>
    </source>
</evidence>
<dbReference type="Gene3D" id="1.10.10.10">
    <property type="entry name" value="Winged helix-like DNA-binding domain superfamily/Winged helix DNA-binding domain"/>
    <property type="match status" value="2"/>
</dbReference>
<name>A0AAN8MAZ5_9TELE</name>
<dbReference type="CDD" id="cd08597">
    <property type="entry name" value="PI-PLCc_PRIP_metazoa"/>
    <property type="match status" value="1"/>
</dbReference>
<keyword evidence="5" id="KW-0443">Lipid metabolism</keyword>
<dbReference type="GO" id="GO:0051209">
    <property type="term" value="P:release of sequestered calcium ion into cytosol"/>
    <property type="evidence" value="ECO:0007669"/>
    <property type="project" value="TreeGrafter"/>
</dbReference>
<dbReference type="InterPro" id="IPR011992">
    <property type="entry name" value="EF-hand-dom_pair"/>
</dbReference>
<dbReference type="SUPFAM" id="SSF49562">
    <property type="entry name" value="C2 domain (Calcium/lipid-binding domain, CaLB)"/>
    <property type="match status" value="1"/>
</dbReference>
<dbReference type="SMART" id="SM00148">
    <property type="entry name" value="PLCXc"/>
    <property type="match status" value="1"/>
</dbReference>
<keyword evidence="5" id="KW-0378">Hydrolase</keyword>
<dbReference type="Pfam" id="PF00387">
    <property type="entry name" value="PI-PLC-Y"/>
    <property type="match status" value="1"/>
</dbReference>
<dbReference type="FunFam" id="3.20.20.190:FF:000001">
    <property type="entry name" value="Phosphoinositide phospholipase C"/>
    <property type="match status" value="1"/>
</dbReference>
<evidence type="ECO:0000256" key="3">
    <source>
        <dbReference type="ARBA" id="ARBA00022553"/>
    </source>
</evidence>
<evidence type="ECO:0000256" key="5">
    <source>
        <dbReference type="RuleBase" id="RU361133"/>
    </source>
</evidence>
<dbReference type="InterPro" id="IPR038717">
    <property type="entry name" value="Tc1-like_DDE_dom"/>
</dbReference>
<dbReference type="PROSITE" id="PS50004">
    <property type="entry name" value="C2"/>
    <property type="match status" value="1"/>
</dbReference>
<dbReference type="Gene3D" id="2.30.29.30">
    <property type="entry name" value="Pleckstrin-homology domain (PH domain)/Phosphotyrosine-binding domain (PTB)"/>
    <property type="match status" value="1"/>
</dbReference>
<dbReference type="Gene3D" id="3.20.20.190">
    <property type="entry name" value="Phosphatidylinositol (PI) phosphodiesterase"/>
    <property type="match status" value="1"/>
</dbReference>
<keyword evidence="3" id="KW-0597">Phosphoprotein</keyword>
<dbReference type="GO" id="GO:0016042">
    <property type="term" value="P:lipid catabolic process"/>
    <property type="evidence" value="ECO:0007669"/>
    <property type="project" value="UniProtKB-KW"/>
</dbReference>
<dbReference type="InterPro" id="IPR001849">
    <property type="entry name" value="PH_domain"/>
</dbReference>
<dbReference type="InterPro" id="IPR000909">
    <property type="entry name" value="PLipase_C_PInositol-sp_X_dom"/>
</dbReference>
<dbReference type="SMART" id="SM00233">
    <property type="entry name" value="PH"/>
    <property type="match status" value="1"/>
</dbReference>